<evidence type="ECO:0000256" key="10">
    <source>
        <dbReference type="ARBA" id="ARBA00047913"/>
    </source>
</evidence>
<dbReference type="Pfam" id="PF02637">
    <property type="entry name" value="GatB_Yqey"/>
    <property type="match status" value="1"/>
</dbReference>
<dbReference type="NCBIfam" id="NF004014">
    <property type="entry name" value="PRK05477.1-4"/>
    <property type="match status" value="1"/>
</dbReference>
<dbReference type="InterPro" id="IPR017959">
    <property type="entry name" value="Asn/Gln-tRNA_amidoTrfase_suB/E"/>
</dbReference>
<dbReference type="PROSITE" id="PS01234">
    <property type="entry name" value="GATB"/>
    <property type="match status" value="1"/>
</dbReference>
<comment type="similarity">
    <text evidence="1 11">Belongs to the GatB/GatE family. GatB subfamily.</text>
</comment>
<dbReference type="PANTHER" id="PTHR11659">
    <property type="entry name" value="GLUTAMYL-TRNA GLN AMIDOTRANSFERASE SUBUNIT B MITOCHONDRIAL AND PROKARYOTIC PET112-RELATED"/>
    <property type="match status" value="1"/>
</dbReference>
<dbReference type="GO" id="GO:0006412">
    <property type="term" value="P:translation"/>
    <property type="evidence" value="ECO:0007669"/>
    <property type="project" value="UniProtKB-UniRule"/>
</dbReference>
<evidence type="ECO:0000256" key="8">
    <source>
        <dbReference type="ARBA" id="ARBA00024799"/>
    </source>
</evidence>
<accession>A0A7M1B556</accession>
<dbReference type="AlphaFoldDB" id="A0A7M1B556"/>
<keyword evidence="4 11" id="KW-0436">Ligase</keyword>
<dbReference type="InterPro" id="IPR042114">
    <property type="entry name" value="GatB_C_1"/>
</dbReference>
<evidence type="ECO:0000256" key="7">
    <source>
        <dbReference type="ARBA" id="ARBA00022917"/>
    </source>
</evidence>
<dbReference type="SMART" id="SM00845">
    <property type="entry name" value="GatB_Yqey"/>
    <property type="match status" value="1"/>
</dbReference>
<gene>
    <name evidence="11 13" type="primary">gatB</name>
    <name evidence="13" type="ORF">FJR45_07655</name>
</gene>
<organism evidence="13 14">
    <name type="scientific">Sulfurimonas sediminis</name>
    <dbReference type="NCBI Taxonomy" id="2590020"/>
    <lineage>
        <taxon>Bacteria</taxon>
        <taxon>Pseudomonadati</taxon>
        <taxon>Campylobacterota</taxon>
        <taxon>Epsilonproteobacteria</taxon>
        <taxon>Campylobacterales</taxon>
        <taxon>Sulfurimonadaceae</taxon>
        <taxon>Sulfurimonas</taxon>
    </lineage>
</organism>
<dbReference type="InterPro" id="IPR004413">
    <property type="entry name" value="GatB"/>
</dbReference>
<dbReference type="SUPFAM" id="SSF55931">
    <property type="entry name" value="Glutamine synthetase/guanido kinase"/>
    <property type="match status" value="1"/>
</dbReference>
<evidence type="ECO:0000313" key="14">
    <source>
        <dbReference type="Proteomes" id="UP000593719"/>
    </source>
</evidence>
<evidence type="ECO:0000256" key="5">
    <source>
        <dbReference type="ARBA" id="ARBA00022741"/>
    </source>
</evidence>
<comment type="catalytic activity">
    <reaction evidence="9 11">
        <text>L-aspartyl-tRNA(Asn) + L-glutamine + ATP + H2O = L-asparaginyl-tRNA(Asn) + L-glutamate + ADP + phosphate + 2 H(+)</text>
        <dbReference type="Rhea" id="RHEA:14513"/>
        <dbReference type="Rhea" id="RHEA-COMP:9674"/>
        <dbReference type="Rhea" id="RHEA-COMP:9677"/>
        <dbReference type="ChEBI" id="CHEBI:15377"/>
        <dbReference type="ChEBI" id="CHEBI:15378"/>
        <dbReference type="ChEBI" id="CHEBI:29985"/>
        <dbReference type="ChEBI" id="CHEBI:30616"/>
        <dbReference type="ChEBI" id="CHEBI:43474"/>
        <dbReference type="ChEBI" id="CHEBI:58359"/>
        <dbReference type="ChEBI" id="CHEBI:78515"/>
        <dbReference type="ChEBI" id="CHEBI:78516"/>
        <dbReference type="ChEBI" id="CHEBI:456216"/>
    </reaction>
</comment>
<evidence type="ECO:0000256" key="4">
    <source>
        <dbReference type="ARBA" id="ARBA00022598"/>
    </source>
</evidence>
<keyword evidence="7 11" id="KW-0648">Protein biosynthesis</keyword>
<evidence type="ECO:0000256" key="6">
    <source>
        <dbReference type="ARBA" id="ARBA00022840"/>
    </source>
</evidence>
<evidence type="ECO:0000256" key="11">
    <source>
        <dbReference type="HAMAP-Rule" id="MF_00121"/>
    </source>
</evidence>
<evidence type="ECO:0000256" key="2">
    <source>
        <dbReference type="ARBA" id="ARBA00011123"/>
    </source>
</evidence>
<feature type="domain" description="Asn/Gln amidotransferase" evidence="12">
    <location>
        <begin position="327"/>
        <end position="475"/>
    </location>
</feature>
<evidence type="ECO:0000259" key="12">
    <source>
        <dbReference type="SMART" id="SM00845"/>
    </source>
</evidence>
<protein>
    <recommendedName>
        <fullName evidence="3 11">Aspartyl/glutamyl-tRNA(Asn/Gln) amidotransferase subunit B</fullName>
        <shortName evidence="11">Asp/Glu-ADT subunit B</shortName>
        <ecNumber evidence="11">6.3.5.-</ecNumber>
    </recommendedName>
</protein>
<dbReference type="GO" id="GO:0016740">
    <property type="term" value="F:transferase activity"/>
    <property type="evidence" value="ECO:0007669"/>
    <property type="project" value="UniProtKB-KW"/>
</dbReference>
<proteinExistence type="inferred from homology"/>
<evidence type="ECO:0000256" key="9">
    <source>
        <dbReference type="ARBA" id="ARBA00047380"/>
    </source>
</evidence>
<dbReference type="RefSeq" id="WP_193150021.1">
    <property type="nucleotide sequence ID" value="NZ_CP041235.1"/>
</dbReference>
<dbReference type="PANTHER" id="PTHR11659:SF0">
    <property type="entry name" value="GLUTAMYL-TRNA(GLN) AMIDOTRANSFERASE SUBUNIT B, MITOCHONDRIAL"/>
    <property type="match status" value="1"/>
</dbReference>
<dbReference type="GO" id="GO:0005524">
    <property type="term" value="F:ATP binding"/>
    <property type="evidence" value="ECO:0007669"/>
    <property type="project" value="UniProtKB-KW"/>
</dbReference>
<name>A0A7M1B556_9BACT</name>
<keyword evidence="5 11" id="KW-0547">Nucleotide-binding</keyword>
<dbReference type="InterPro" id="IPR003789">
    <property type="entry name" value="Asn/Gln_tRNA_amidoTrase-B-like"/>
</dbReference>
<keyword evidence="14" id="KW-1185">Reference proteome</keyword>
<dbReference type="InterPro" id="IPR014746">
    <property type="entry name" value="Gln_synth/guanido_kin_cat_dom"/>
</dbReference>
<dbReference type="EC" id="6.3.5.-" evidence="11"/>
<dbReference type="Gene3D" id="1.10.10.410">
    <property type="match status" value="1"/>
</dbReference>
<dbReference type="Pfam" id="PF02934">
    <property type="entry name" value="GatB_N"/>
    <property type="match status" value="1"/>
</dbReference>
<dbReference type="InterPro" id="IPR006075">
    <property type="entry name" value="Asn/Gln-tRNA_Trfase_suB/E_cat"/>
</dbReference>
<dbReference type="GO" id="GO:0050567">
    <property type="term" value="F:glutaminyl-tRNA synthase (glutamine-hydrolyzing) activity"/>
    <property type="evidence" value="ECO:0007669"/>
    <property type="project" value="UniProtKB-UniRule"/>
</dbReference>
<keyword evidence="6 11" id="KW-0067">ATP-binding</keyword>
<comment type="catalytic activity">
    <reaction evidence="10 11">
        <text>L-glutamyl-tRNA(Gln) + L-glutamine + ATP + H2O = L-glutaminyl-tRNA(Gln) + L-glutamate + ADP + phosphate + H(+)</text>
        <dbReference type="Rhea" id="RHEA:17521"/>
        <dbReference type="Rhea" id="RHEA-COMP:9681"/>
        <dbReference type="Rhea" id="RHEA-COMP:9684"/>
        <dbReference type="ChEBI" id="CHEBI:15377"/>
        <dbReference type="ChEBI" id="CHEBI:15378"/>
        <dbReference type="ChEBI" id="CHEBI:29985"/>
        <dbReference type="ChEBI" id="CHEBI:30616"/>
        <dbReference type="ChEBI" id="CHEBI:43474"/>
        <dbReference type="ChEBI" id="CHEBI:58359"/>
        <dbReference type="ChEBI" id="CHEBI:78520"/>
        <dbReference type="ChEBI" id="CHEBI:78521"/>
        <dbReference type="ChEBI" id="CHEBI:456216"/>
    </reaction>
</comment>
<dbReference type="EMBL" id="CP041235">
    <property type="protein sequence ID" value="QOP43832.1"/>
    <property type="molecule type" value="Genomic_DNA"/>
</dbReference>
<dbReference type="SUPFAM" id="SSF89095">
    <property type="entry name" value="GatB/YqeY motif"/>
    <property type="match status" value="1"/>
</dbReference>
<sequence length="476" mass="53548">MFEVVIGLEVHVQLNTKTKLFCSCPTSFNHKQNTNTCPTCLALPGALPVLNKEVIHKSIMLGTALDATINRVSYFDRKSYFYPDSPSSYQITQLYTPIVEHGKLQIDFEDGSNKTIRVNRAHIEADAGKNIHDGNISKVDLNRAGTPLLEIVSEPDMRSAEDAILYLKKLHSIIRYLDIGDANMQEGSFRVDVNVSIRPKGDEKLYTRVEIKNINSFKFIQRAIELEVARQVDAWEDGTYEEEICQETRLFDPVKQETRSMRGKEEAADYRYFPEPDLLKCVVTDEMMQKYTQIPELPDAKKERFVNEYGMNKYNAMVITSAVETANFFETMLQEEGVSAKTATTWLTVELPARFKGEINITNSPVDAKKLGFLVKRIDDKTISGKAAKEVLDFLMENETTDVDSAIDKLGLKQVTDTGAIEAMCDEIINANEDKVAQYKGGKEKLFGFFVGQVMKASKGSANPQVVNEILKAKLG</sequence>
<evidence type="ECO:0000256" key="1">
    <source>
        <dbReference type="ARBA" id="ARBA00005306"/>
    </source>
</evidence>
<dbReference type="FunFam" id="1.10.10.410:FF:000001">
    <property type="entry name" value="Aspartyl/glutamyl-tRNA(Asn/Gln) amidotransferase subunit B"/>
    <property type="match status" value="1"/>
</dbReference>
<evidence type="ECO:0000313" key="13">
    <source>
        <dbReference type="EMBL" id="QOP43832.1"/>
    </source>
</evidence>
<evidence type="ECO:0000256" key="3">
    <source>
        <dbReference type="ARBA" id="ARBA00016923"/>
    </source>
</evidence>
<reference evidence="13 14" key="1">
    <citation type="submission" date="2019-06" db="EMBL/GenBank/DDBJ databases">
        <title>Sulfurimonas gotlandica sp. nov., a chemoautotrophic and psychrotolerant epsilonproteobacterium isolated from a pelagic redoxcline, and an emended description of the genus Sulfurimonas.</title>
        <authorList>
            <person name="Wang S."/>
            <person name="Jiang L."/>
            <person name="Shao Z."/>
        </authorList>
    </citation>
    <scope>NUCLEOTIDE SEQUENCE [LARGE SCALE GENOMIC DNA]</scope>
    <source>
        <strain evidence="13 14">S2-6</strain>
    </source>
</reference>
<comment type="function">
    <text evidence="8 11">Allows the formation of correctly charged Asn-tRNA(Asn) or Gln-tRNA(Gln) through the transamidation of misacylated Asp-tRNA(Asn) or Glu-tRNA(Gln) in organisms which lack either or both of asparaginyl-tRNA or glutaminyl-tRNA synthetases. The reaction takes place in the presence of glutamine and ATP through an activated phospho-Asp-tRNA(Asn) or phospho-Glu-tRNA(Gln).</text>
</comment>
<dbReference type="GO" id="GO:0070681">
    <property type="term" value="P:glutaminyl-tRNAGln biosynthesis via transamidation"/>
    <property type="evidence" value="ECO:0007669"/>
    <property type="project" value="TreeGrafter"/>
</dbReference>
<keyword evidence="13" id="KW-0808">Transferase</keyword>
<dbReference type="KEGG" id="ssei:FJR45_07655"/>
<dbReference type="InterPro" id="IPR023168">
    <property type="entry name" value="GatB_Yqey_C_2"/>
</dbReference>
<comment type="subunit">
    <text evidence="2 11">Heterotrimer of A, B and C subunits.</text>
</comment>
<dbReference type="NCBIfam" id="NF004012">
    <property type="entry name" value="PRK05477.1-2"/>
    <property type="match status" value="1"/>
</dbReference>
<dbReference type="HAMAP" id="MF_00121">
    <property type="entry name" value="GatB"/>
    <property type="match status" value="1"/>
</dbReference>
<dbReference type="Proteomes" id="UP000593719">
    <property type="component" value="Chromosome"/>
</dbReference>
<dbReference type="Gene3D" id="1.10.150.380">
    <property type="entry name" value="GatB domain, N-terminal subdomain"/>
    <property type="match status" value="1"/>
</dbReference>
<dbReference type="InterPro" id="IPR018027">
    <property type="entry name" value="Asn/Gln_amidotransferase"/>
</dbReference>
<dbReference type="InterPro" id="IPR017958">
    <property type="entry name" value="Gln-tRNA_amidoTrfase_suB_CS"/>
</dbReference>
<dbReference type="NCBIfam" id="TIGR00133">
    <property type="entry name" value="gatB"/>
    <property type="match status" value="1"/>
</dbReference>